<accession>A0AAV4EB82</accession>
<reference evidence="1 2" key="1">
    <citation type="journal article" date="2021" name="Elife">
        <title>Chloroplast acquisition without the gene transfer in kleptoplastic sea slugs, Plakobranchus ocellatus.</title>
        <authorList>
            <person name="Maeda T."/>
            <person name="Takahashi S."/>
            <person name="Yoshida T."/>
            <person name="Shimamura S."/>
            <person name="Takaki Y."/>
            <person name="Nagai Y."/>
            <person name="Toyoda A."/>
            <person name="Suzuki Y."/>
            <person name="Arimoto A."/>
            <person name="Ishii H."/>
            <person name="Satoh N."/>
            <person name="Nishiyama T."/>
            <person name="Hasebe M."/>
            <person name="Maruyama T."/>
            <person name="Minagawa J."/>
            <person name="Obokata J."/>
            <person name="Shigenobu S."/>
        </authorList>
    </citation>
    <scope>NUCLEOTIDE SEQUENCE [LARGE SCALE GENOMIC DNA]</scope>
</reference>
<evidence type="ECO:0000313" key="1">
    <source>
        <dbReference type="EMBL" id="GFR57962.1"/>
    </source>
</evidence>
<dbReference type="EMBL" id="BMAT01010650">
    <property type="protein sequence ID" value="GFR57962.1"/>
    <property type="molecule type" value="Genomic_DNA"/>
</dbReference>
<name>A0AAV4EB82_9GAST</name>
<gene>
    <name evidence="1" type="ORF">ElyMa_005350400</name>
</gene>
<sequence>MAHVANLGSYARYQKEDEQRTWVKSSGNRPLVLYDVYTPACPRGGDNYTNMYRDATAGTIVSSVVEIIPELPISCDGLTETAARA</sequence>
<protein>
    <submittedName>
        <fullName evidence="1">Uncharacterized protein</fullName>
    </submittedName>
</protein>
<organism evidence="1 2">
    <name type="scientific">Elysia marginata</name>
    <dbReference type="NCBI Taxonomy" id="1093978"/>
    <lineage>
        <taxon>Eukaryota</taxon>
        <taxon>Metazoa</taxon>
        <taxon>Spiralia</taxon>
        <taxon>Lophotrochozoa</taxon>
        <taxon>Mollusca</taxon>
        <taxon>Gastropoda</taxon>
        <taxon>Heterobranchia</taxon>
        <taxon>Euthyneura</taxon>
        <taxon>Panpulmonata</taxon>
        <taxon>Sacoglossa</taxon>
        <taxon>Placobranchoidea</taxon>
        <taxon>Plakobranchidae</taxon>
        <taxon>Elysia</taxon>
    </lineage>
</organism>
<evidence type="ECO:0000313" key="2">
    <source>
        <dbReference type="Proteomes" id="UP000762676"/>
    </source>
</evidence>
<dbReference type="Proteomes" id="UP000762676">
    <property type="component" value="Unassembled WGS sequence"/>
</dbReference>
<comment type="caution">
    <text evidence="1">The sequence shown here is derived from an EMBL/GenBank/DDBJ whole genome shotgun (WGS) entry which is preliminary data.</text>
</comment>
<keyword evidence="2" id="KW-1185">Reference proteome</keyword>
<proteinExistence type="predicted"/>
<dbReference type="AlphaFoldDB" id="A0AAV4EB82"/>